<evidence type="ECO:0000256" key="6">
    <source>
        <dbReference type="ARBA" id="ARBA00022756"/>
    </source>
</evidence>
<dbReference type="InterPro" id="IPR001917">
    <property type="entry name" value="Aminotrans_II_pyridoxalP_BS"/>
</dbReference>
<dbReference type="Pfam" id="PF00155">
    <property type="entry name" value="Aminotran_1_2"/>
    <property type="match status" value="1"/>
</dbReference>
<feature type="binding site" evidence="9">
    <location>
        <position position="351"/>
    </location>
    <ligand>
        <name>substrate</name>
    </ligand>
</feature>
<feature type="domain" description="Aminotransferase class I/classII large" evidence="11">
    <location>
        <begin position="44"/>
        <end position="379"/>
    </location>
</feature>
<keyword evidence="7 9" id="KW-0663">Pyridoxal phosphate</keyword>
<comment type="catalytic activity">
    <reaction evidence="8 9">
        <text>6-carboxyhexanoyl-[ACP] + L-alanine + H(+) = (8S)-8-amino-7-oxononanoate + holo-[ACP] + CO2</text>
        <dbReference type="Rhea" id="RHEA:42288"/>
        <dbReference type="Rhea" id="RHEA-COMP:9685"/>
        <dbReference type="Rhea" id="RHEA-COMP:9955"/>
        <dbReference type="ChEBI" id="CHEBI:15378"/>
        <dbReference type="ChEBI" id="CHEBI:16526"/>
        <dbReference type="ChEBI" id="CHEBI:57972"/>
        <dbReference type="ChEBI" id="CHEBI:64479"/>
        <dbReference type="ChEBI" id="CHEBI:78846"/>
        <dbReference type="ChEBI" id="CHEBI:149468"/>
        <dbReference type="EC" id="2.3.1.47"/>
    </reaction>
</comment>
<evidence type="ECO:0000256" key="8">
    <source>
        <dbReference type="ARBA" id="ARBA00047715"/>
    </source>
</evidence>
<sequence length="389" mass="40203">MADAAQRLGPLLARREAEGLYRRRPLLESAPGARVVLDGVEYRNFASNDYLGLAAHPEPAAALAGGARSWGAGAGAAHLLGGHAGPHQALEAELAAFVGRERALVFSTGYMANLGVIEALAGRRDTVWEDRLNHASLIDGARLAGARLRRYAHADPADLARRRGDDTALVATDGVFSMDGDLAPLTELAEAAGKSWLMVDDAHGLGVVGPGGRGSVAAAGLGTAEVPVLVGTLGKAFGTFGAFVAGDEALIEAMVNTARTFIYTTALPPAVAEATRASLALIQGEEGERRRAHLDALIRRFRAGAAEAGLALMESPTPIQPLPAGEAETASAWADALGKRGFRVAAVRPPTVPPGTARLRVSLTADHTEAEIDELVAALAATRPAEVPA</sequence>
<dbReference type="EMBL" id="FOMJ01000006">
    <property type="protein sequence ID" value="SFD54236.1"/>
    <property type="molecule type" value="Genomic_DNA"/>
</dbReference>
<feature type="binding site" evidence="9">
    <location>
        <begin position="109"/>
        <end position="110"/>
    </location>
    <ligand>
        <name>pyridoxal 5'-phosphate</name>
        <dbReference type="ChEBI" id="CHEBI:597326"/>
    </ligand>
</feature>
<evidence type="ECO:0000256" key="1">
    <source>
        <dbReference type="ARBA" id="ARBA00001933"/>
    </source>
</evidence>
<dbReference type="PANTHER" id="PTHR13693">
    <property type="entry name" value="CLASS II AMINOTRANSFERASE/8-AMINO-7-OXONONANOATE SYNTHASE"/>
    <property type="match status" value="1"/>
</dbReference>
<feature type="modified residue" description="N6-(pyridoxal phosphate)lysine" evidence="9 10">
    <location>
        <position position="235"/>
    </location>
</feature>
<accession>A0A1I1T6K8</accession>
<dbReference type="GO" id="GO:0009102">
    <property type="term" value="P:biotin biosynthetic process"/>
    <property type="evidence" value="ECO:0007669"/>
    <property type="project" value="UniProtKB-UniRule"/>
</dbReference>
<comment type="pathway">
    <text evidence="2 9">Cofactor biosynthesis; biotin biosynthesis.</text>
</comment>
<dbReference type="AlphaFoldDB" id="A0A1I1T6K8"/>
<evidence type="ECO:0000256" key="3">
    <source>
        <dbReference type="ARBA" id="ARBA00010008"/>
    </source>
</evidence>
<comment type="subunit">
    <text evidence="4 9">Homodimer.</text>
</comment>
<dbReference type="SUPFAM" id="SSF53383">
    <property type="entry name" value="PLP-dependent transferases"/>
    <property type="match status" value="1"/>
</dbReference>
<keyword evidence="6 9" id="KW-0093">Biotin biosynthesis</keyword>
<reference evidence="12 13" key="1">
    <citation type="submission" date="2016-10" db="EMBL/GenBank/DDBJ databases">
        <authorList>
            <person name="de Groot N.N."/>
        </authorList>
    </citation>
    <scope>NUCLEOTIDE SEQUENCE [LARGE SCALE GENOMIC DNA]</scope>
    <source>
        <strain evidence="12 13">HL3</strain>
    </source>
</reference>
<evidence type="ECO:0000259" key="11">
    <source>
        <dbReference type="Pfam" id="PF00155"/>
    </source>
</evidence>
<dbReference type="InterPro" id="IPR015422">
    <property type="entry name" value="PyrdxlP-dep_Trfase_small"/>
</dbReference>
<organism evidence="12 13">
    <name type="scientific">Thiohalospira halophila DSM 15071</name>
    <dbReference type="NCBI Taxonomy" id="1123397"/>
    <lineage>
        <taxon>Bacteria</taxon>
        <taxon>Pseudomonadati</taxon>
        <taxon>Pseudomonadota</taxon>
        <taxon>Gammaproteobacteria</taxon>
        <taxon>Thiohalospirales</taxon>
        <taxon>Thiohalospiraceae</taxon>
        <taxon>Thiohalospira</taxon>
    </lineage>
</organism>
<dbReference type="CDD" id="cd06454">
    <property type="entry name" value="KBL_like"/>
    <property type="match status" value="1"/>
</dbReference>
<dbReference type="PROSITE" id="PS00599">
    <property type="entry name" value="AA_TRANSFER_CLASS_2"/>
    <property type="match status" value="1"/>
</dbReference>
<dbReference type="GO" id="GO:0008710">
    <property type="term" value="F:8-amino-7-oxononanoate synthase activity"/>
    <property type="evidence" value="ECO:0007669"/>
    <property type="project" value="UniProtKB-UniRule"/>
</dbReference>
<proteinExistence type="inferred from homology"/>
<dbReference type="InterPro" id="IPR004723">
    <property type="entry name" value="AONS_Archaea/Proteobacteria"/>
</dbReference>
<keyword evidence="5 9" id="KW-0808">Transferase</keyword>
<comment type="function">
    <text evidence="9">Catalyzes the decarboxylative condensation of pimeloyl-[acyl-carrier protein] and L-alanine to produce 8-amino-7-oxononanoate (AON), [acyl-carrier protein], and carbon dioxide.</text>
</comment>
<dbReference type="InterPro" id="IPR015424">
    <property type="entry name" value="PyrdxlP-dep_Trfase"/>
</dbReference>
<feature type="binding site" evidence="9">
    <location>
        <position position="177"/>
    </location>
    <ligand>
        <name>pyridoxal 5'-phosphate</name>
        <dbReference type="ChEBI" id="CHEBI:597326"/>
    </ligand>
</feature>
<feature type="binding site" evidence="9">
    <location>
        <position position="203"/>
    </location>
    <ligand>
        <name>pyridoxal 5'-phosphate</name>
        <dbReference type="ChEBI" id="CHEBI:597326"/>
    </ligand>
</feature>
<dbReference type="InterPro" id="IPR022834">
    <property type="entry name" value="AONS_Proteobacteria"/>
</dbReference>
<gene>
    <name evidence="9" type="primary">bioF</name>
    <name evidence="12" type="ORF">SAMN05660831_01805</name>
</gene>
<dbReference type="EC" id="2.3.1.47" evidence="9"/>
<dbReference type="InterPro" id="IPR015421">
    <property type="entry name" value="PyrdxlP-dep_Trfase_major"/>
</dbReference>
<dbReference type="RefSeq" id="WP_093428443.1">
    <property type="nucleotide sequence ID" value="NZ_FOMJ01000006.1"/>
</dbReference>
<dbReference type="Gene3D" id="3.90.1150.10">
    <property type="entry name" value="Aspartate Aminotransferase, domain 1"/>
    <property type="match status" value="1"/>
</dbReference>
<evidence type="ECO:0000256" key="7">
    <source>
        <dbReference type="ARBA" id="ARBA00022898"/>
    </source>
</evidence>
<feature type="binding site" evidence="9">
    <location>
        <position position="232"/>
    </location>
    <ligand>
        <name>pyridoxal 5'-phosphate</name>
        <dbReference type="ChEBI" id="CHEBI:597326"/>
    </ligand>
</feature>
<evidence type="ECO:0000256" key="5">
    <source>
        <dbReference type="ARBA" id="ARBA00022679"/>
    </source>
</evidence>
<dbReference type="UniPathway" id="UPA00078"/>
<protein>
    <recommendedName>
        <fullName evidence="9">8-amino-7-oxononanoate synthase</fullName>
        <shortName evidence="9">AONS</shortName>
        <ecNumber evidence="9">2.3.1.47</ecNumber>
    </recommendedName>
    <alternativeName>
        <fullName evidence="9">7-keto-8-amino-pelargonic acid synthase</fullName>
        <shortName evidence="9">7-KAP synthase</shortName>
        <shortName evidence="9">KAPA synthase</shortName>
    </alternativeName>
    <alternativeName>
        <fullName evidence="9">8-amino-7-ketopelargonate synthase</fullName>
    </alternativeName>
</protein>
<keyword evidence="13" id="KW-1185">Reference proteome</keyword>
<feature type="binding site" evidence="9">
    <location>
        <position position="22"/>
    </location>
    <ligand>
        <name>substrate</name>
    </ligand>
</feature>
<evidence type="ECO:0000256" key="9">
    <source>
        <dbReference type="HAMAP-Rule" id="MF_01693"/>
    </source>
</evidence>
<dbReference type="NCBIfam" id="TIGR00858">
    <property type="entry name" value="bioF"/>
    <property type="match status" value="1"/>
</dbReference>
<dbReference type="OrthoDB" id="9807157at2"/>
<comment type="cofactor">
    <cofactor evidence="1 9 10">
        <name>pyridoxal 5'-phosphate</name>
        <dbReference type="ChEBI" id="CHEBI:597326"/>
    </cofactor>
</comment>
<dbReference type="Gene3D" id="3.40.640.10">
    <property type="entry name" value="Type I PLP-dependent aspartate aminotransferase-like (Major domain)"/>
    <property type="match status" value="1"/>
</dbReference>
<evidence type="ECO:0000313" key="13">
    <source>
        <dbReference type="Proteomes" id="UP000198611"/>
    </source>
</evidence>
<evidence type="ECO:0000313" key="12">
    <source>
        <dbReference type="EMBL" id="SFD54236.1"/>
    </source>
</evidence>
<evidence type="ECO:0000256" key="2">
    <source>
        <dbReference type="ARBA" id="ARBA00004746"/>
    </source>
</evidence>
<dbReference type="InterPro" id="IPR004839">
    <property type="entry name" value="Aminotransferase_I/II_large"/>
</dbReference>
<dbReference type="HAMAP" id="MF_01693">
    <property type="entry name" value="BioF_aminotrans_2"/>
    <property type="match status" value="1"/>
</dbReference>
<feature type="binding site" evidence="9">
    <location>
        <position position="134"/>
    </location>
    <ligand>
        <name>substrate</name>
    </ligand>
</feature>
<evidence type="ECO:0000256" key="10">
    <source>
        <dbReference type="PIRSR" id="PIRSR604723-51"/>
    </source>
</evidence>
<dbReference type="PANTHER" id="PTHR13693:SF100">
    <property type="entry name" value="8-AMINO-7-OXONONANOATE SYNTHASE"/>
    <property type="match status" value="1"/>
</dbReference>
<dbReference type="STRING" id="1123397.SAMN05660831_01805"/>
<dbReference type="GO" id="GO:0030170">
    <property type="term" value="F:pyridoxal phosphate binding"/>
    <property type="evidence" value="ECO:0007669"/>
    <property type="project" value="UniProtKB-UniRule"/>
</dbReference>
<dbReference type="Proteomes" id="UP000198611">
    <property type="component" value="Unassembled WGS sequence"/>
</dbReference>
<evidence type="ECO:0000256" key="4">
    <source>
        <dbReference type="ARBA" id="ARBA00011738"/>
    </source>
</evidence>
<comment type="similarity">
    <text evidence="3 9">Belongs to the class-II pyridoxal-phosphate-dependent aminotransferase family. BioF subfamily.</text>
</comment>
<dbReference type="InterPro" id="IPR050087">
    <property type="entry name" value="AON_synthase_class-II"/>
</dbReference>
<name>A0A1I1T6K8_9GAMM</name>